<dbReference type="GO" id="GO:1990904">
    <property type="term" value="C:ribonucleoprotein complex"/>
    <property type="evidence" value="ECO:0007669"/>
    <property type="project" value="UniProtKB-KW"/>
</dbReference>
<dbReference type="PANTHER" id="PTHR36427">
    <property type="entry name" value="54S RIBOSOMAL PROTEIN L1, MITOCHONDRIAL"/>
    <property type="match status" value="1"/>
</dbReference>
<dbReference type="PROSITE" id="PS01199">
    <property type="entry name" value="RIBOSOMAL_L1"/>
    <property type="match status" value="1"/>
</dbReference>
<name>A0A1Z5KFR1_FISSO</name>
<dbReference type="InParanoid" id="A0A1Z5KFR1"/>
<comment type="caution">
    <text evidence="5">The sequence shown here is derived from an EMBL/GenBank/DDBJ whole genome shotgun (WGS) entry which is preliminary data.</text>
</comment>
<dbReference type="CDD" id="cd00403">
    <property type="entry name" value="Ribosomal_L1"/>
    <property type="match status" value="1"/>
</dbReference>
<dbReference type="InterPro" id="IPR016095">
    <property type="entry name" value="Ribosomal_uL1_3-a/b-sand"/>
</dbReference>
<dbReference type="Gene3D" id="3.40.50.790">
    <property type="match status" value="1"/>
</dbReference>
<dbReference type="PANTHER" id="PTHR36427:SF3">
    <property type="entry name" value="LARGE RIBOSOMAL SUBUNIT PROTEIN UL1M"/>
    <property type="match status" value="1"/>
</dbReference>
<sequence length="308" mass="33384">MLSNYFLRHVSACCRVTTQHMLYHSRAHPKPIPEFAVTDALSSLLKDVNARKRLRSRRLKRRGVETAPDHPDETIELAVNLNLDPRKPGQALRGSISLPNGTGKKQMDCLVFTSDPAIQEAALQAGAKYAGGESLADEIVAGRVAVDTIQRSLATAEIVPVISKKVARLLGPRGLMPNAKEGTLLQGSAELLEALETQLAGKQVPYRTEKEGIVHVPVGRGSFGKTKLLENIGQVMKTIFDVKPENYGKGKKKKTTGKGTKYLLRASVSSTQGKGVRLDLRTVDPNSTFFLTSPEEVAKAALASETHA</sequence>
<evidence type="ECO:0000256" key="1">
    <source>
        <dbReference type="ARBA" id="ARBA00010531"/>
    </source>
</evidence>
<evidence type="ECO:0000256" key="3">
    <source>
        <dbReference type="ARBA" id="ARBA00023274"/>
    </source>
</evidence>
<reference evidence="5 6" key="1">
    <citation type="journal article" date="2015" name="Plant Cell">
        <title>Oil accumulation by the oleaginous diatom Fistulifera solaris as revealed by the genome and transcriptome.</title>
        <authorList>
            <person name="Tanaka T."/>
            <person name="Maeda Y."/>
            <person name="Veluchamy A."/>
            <person name="Tanaka M."/>
            <person name="Abida H."/>
            <person name="Marechal E."/>
            <person name="Bowler C."/>
            <person name="Muto M."/>
            <person name="Sunaga Y."/>
            <person name="Tanaka M."/>
            <person name="Yoshino T."/>
            <person name="Taniguchi T."/>
            <person name="Fukuda Y."/>
            <person name="Nemoto M."/>
            <person name="Matsumoto M."/>
            <person name="Wong P.S."/>
            <person name="Aburatani S."/>
            <person name="Fujibuchi W."/>
        </authorList>
    </citation>
    <scope>NUCLEOTIDE SEQUENCE [LARGE SCALE GENOMIC DNA]</scope>
    <source>
        <strain evidence="5 6">JPCC DA0580</strain>
    </source>
</reference>
<evidence type="ECO:0000313" key="6">
    <source>
        <dbReference type="Proteomes" id="UP000198406"/>
    </source>
</evidence>
<evidence type="ECO:0000256" key="4">
    <source>
        <dbReference type="RuleBase" id="RU000659"/>
    </source>
</evidence>
<keyword evidence="6" id="KW-1185">Reference proteome</keyword>
<dbReference type="SUPFAM" id="SSF56808">
    <property type="entry name" value="Ribosomal protein L1"/>
    <property type="match status" value="1"/>
</dbReference>
<organism evidence="5 6">
    <name type="scientific">Fistulifera solaris</name>
    <name type="common">Oleaginous diatom</name>
    <dbReference type="NCBI Taxonomy" id="1519565"/>
    <lineage>
        <taxon>Eukaryota</taxon>
        <taxon>Sar</taxon>
        <taxon>Stramenopiles</taxon>
        <taxon>Ochrophyta</taxon>
        <taxon>Bacillariophyta</taxon>
        <taxon>Bacillariophyceae</taxon>
        <taxon>Bacillariophycidae</taxon>
        <taxon>Naviculales</taxon>
        <taxon>Naviculaceae</taxon>
        <taxon>Fistulifera</taxon>
    </lineage>
</organism>
<keyword evidence="3 4" id="KW-0687">Ribonucleoprotein</keyword>
<dbReference type="Gene3D" id="3.30.190.20">
    <property type="match status" value="1"/>
</dbReference>
<protein>
    <recommendedName>
        <fullName evidence="4">Ribosomal protein</fullName>
    </recommendedName>
</protein>
<dbReference type="InterPro" id="IPR023673">
    <property type="entry name" value="Ribosomal_uL1_CS"/>
</dbReference>
<dbReference type="OrthoDB" id="1747252at2759"/>
<dbReference type="FunCoup" id="A0A1Z5KFR1">
    <property type="interactions" value="219"/>
</dbReference>
<keyword evidence="2 4" id="KW-0689">Ribosomal protein</keyword>
<dbReference type="GO" id="GO:0005840">
    <property type="term" value="C:ribosome"/>
    <property type="evidence" value="ECO:0007669"/>
    <property type="project" value="UniProtKB-KW"/>
</dbReference>
<evidence type="ECO:0000313" key="5">
    <source>
        <dbReference type="EMBL" id="GAX24932.1"/>
    </source>
</evidence>
<dbReference type="Pfam" id="PF00687">
    <property type="entry name" value="Ribosomal_L1"/>
    <property type="match status" value="1"/>
</dbReference>
<dbReference type="EMBL" id="BDSP01000218">
    <property type="protein sequence ID" value="GAX24932.1"/>
    <property type="molecule type" value="Genomic_DNA"/>
</dbReference>
<proteinExistence type="inferred from homology"/>
<comment type="similarity">
    <text evidence="1 4">Belongs to the universal ribosomal protein uL1 family.</text>
</comment>
<dbReference type="AlphaFoldDB" id="A0A1Z5KFR1"/>
<dbReference type="InterPro" id="IPR028364">
    <property type="entry name" value="Ribosomal_uL1/biogenesis"/>
</dbReference>
<evidence type="ECO:0000256" key="2">
    <source>
        <dbReference type="ARBA" id="ARBA00022980"/>
    </source>
</evidence>
<dbReference type="Proteomes" id="UP000198406">
    <property type="component" value="Unassembled WGS sequence"/>
</dbReference>
<gene>
    <name evidence="5" type="ORF">FisN_2Lh210</name>
</gene>
<dbReference type="InterPro" id="IPR023674">
    <property type="entry name" value="Ribosomal_uL1-like"/>
</dbReference>
<accession>A0A1Z5KFR1</accession>